<keyword evidence="7" id="KW-1185">Reference proteome</keyword>
<dbReference type="AlphaFoldDB" id="A0A511M8H1"/>
<comment type="caution">
    <text evidence="6">The sequence shown here is derived from an EMBL/GenBank/DDBJ whole genome shotgun (WGS) entry which is preliminary data.</text>
</comment>
<sequence>MAEQIPTSRVRRGAVFGKLVAGQAVRGAGVKLSMVGGTDAERIARTERALADAAEDIVTVLGSMKGLAMKAGQLLSMFDLLAAFGIETLPAAQRERFQRKLAALYDQAPQLPFARMRTVIETDYARPIGEVFAEFESEPIGAASIGQVYRARLTDGRAVAVKVQYPGIDVAVRADLKNLSLVMRMLRTVAPAVADHALFRELTTHFADETDYRAEAEHHRLVADIYRDHPFIRIPEVVTELCTARVLVTELVEGRSFAEIVALPDPERDRVGEILHRFYLGTMAREHCFSGDPHPGNILLAADGKVAFLDFGLFKHMDEAAVEFELDCVRAAAEYRGADLRALLVEYGVLEQDSLASADDCLRLVHEVSGWLLTDAEIRVAEDAAAHAVLAFVDPRRGYFDRWRREYAPAEHAFARRVEYGTLALLGKLRASGNWHRIGREWCYHEPPRTELGVLEHVWLTQRNRSAADGALPVPGNADPS</sequence>
<reference evidence="6 7" key="1">
    <citation type="submission" date="2019-07" db="EMBL/GenBank/DDBJ databases">
        <title>Whole genome shotgun sequence of Nocardia ninae NBRC 108245.</title>
        <authorList>
            <person name="Hosoyama A."/>
            <person name="Uohara A."/>
            <person name="Ohji S."/>
            <person name="Ichikawa N."/>
        </authorList>
    </citation>
    <scope>NUCLEOTIDE SEQUENCE [LARGE SCALE GENOMIC DNA]</scope>
    <source>
        <strain evidence="6 7">NBRC 108245</strain>
    </source>
</reference>
<evidence type="ECO:0000313" key="7">
    <source>
        <dbReference type="Proteomes" id="UP000321424"/>
    </source>
</evidence>
<dbReference type="GO" id="GO:0005524">
    <property type="term" value="F:ATP binding"/>
    <property type="evidence" value="ECO:0007669"/>
    <property type="project" value="UniProtKB-KW"/>
</dbReference>
<organism evidence="6 7">
    <name type="scientific">Nocardia ninae NBRC 108245</name>
    <dbReference type="NCBI Taxonomy" id="1210091"/>
    <lineage>
        <taxon>Bacteria</taxon>
        <taxon>Bacillati</taxon>
        <taxon>Actinomycetota</taxon>
        <taxon>Actinomycetes</taxon>
        <taxon>Mycobacteriales</taxon>
        <taxon>Nocardiaceae</taxon>
        <taxon>Nocardia</taxon>
    </lineage>
</organism>
<dbReference type="PANTHER" id="PTHR43851">
    <property type="match status" value="1"/>
</dbReference>
<dbReference type="Pfam" id="PF03109">
    <property type="entry name" value="ABC1"/>
    <property type="match status" value="1"/>
</dbReference>
<dbReference type="OrthoDB" id="9795390at2"/>
<gene>
    <name evidence="6" type="ORF">NN4_05250</name>
</gene>
<name>A0A511M8H1_9NOCA</name>
<dbReference type="EMBL" id="BJXA01000002">
    <property type="protein sequence ID" value="GEM36006.1"/>
    <property type="molecule type" value="Genomic_DNA"/>
</dbReference>
<dbReference type="Proteomes" id="UP000321424">
    <property type="component" value="Unassembled WGS sequence"/>
</dbReference>
<comment type="similarity">
    <text evidence="1">Belongs to the protein kinase superfamily. ADCK protein kinase family.</text>
</comment>
<dbReference type="PANTHER" id="PTHR43851:SF3">
    <property type="entry name" value="COENZYME Q8"/>
    <property type="match status" value="1"/>
</dbReference>
<dbReference type="InterPro" id="IPR004147">
    <property type="entry name" value="ABC1_dom"/>
</dbReference>
<accession>A0A511M8H1</accession>
<keyword evidence="2" id="KW-0808">Transferase</keyword>
<dbReference type="RefSeq" id="WP_147128315.1">
    <property type="nucleotide sequence ID" value="NZ_BJXA01000002.1"/>
</dbReference>
<dbReference type="InterPro" id="IPR034646">
    <property type="entry name" value="ADCK3_dom"/>
</dbReference>
<dbReference type="Gene3D" id="1.10.510.10">
    <property type="entry name" value="Transferase(Phosphotransferase) domain 1"/>
    <property type="match status" value="1"/>
</dbReference>
<evidence type="ECO:0000313" key="6">
    <source>
        <dbReference type="EMBL" id="GEM36006.1"/>
    </source>
</evidence>
<proteinExistence type="inferred from homology"/>
<dbReference type="InterPro" id="IPR011009">
    <property type="entry name" value="Kinase-like_dom_sf"/>
</dbReference>
<dbReference type="SUPFAM" id="SSF56112">
    <property type="entry name" value="Protein kinase-like (PK-like)"/>
    <property type="match status" value="1"/>
</dbReference>
<evidence type="ECO:0000259" key="5">
    <source>
        <dbReference type="Pfam" id="PF03109"/>
    </source>
</evidence>
<evidence type="ECO:0000256" key="3">
    <source>
        <dbReference type="ARBA" id="ARBA00022741"/>
    </source>
</evidence>
<evidence type="ECO:0000256" key="1">
    <source>
        <dbReference type="ARBA" id="ARBA00009670"/>
    </source>
</evidence>
<keyword evidence="4 6" id="KW-0067">ATP-binding</keyword>
<dbReference type="GO" id="GO:0016740">
    <property type="term" value="F:transferase activity"/>
    <property type="evidence" value="ECO:0007669"/>
    <property type="project" value="UniProtKB-KW"/>
</dbReference>
<keyword evidence="3" id="KW-0547">Nucleotide-binding</keyword>
<dbReference type="InterPro" id="IPR051409">
    <property type="entry name" value="Atypical_kinase_ADCK"/>
</dbReference>
<evidence type="ECO:0000256" key="2">
    <source>
        <dbReference type="ARBA" id="ARBA00022679"/>
    </source>
</evidence>
<feature type="domain" description="ABC1 atypical kinase-like" evidence="5">
    <location>
        <begin position="104"/>
        <end position="330"/>
    </location>
</feature>
<dbReference type="CDD" id="cd13970">
    <property type="entry name" value="ABC1_ADCK3"/>
    <property type="match status" value="1"/>
</dbReference>
<protein>
    <submittedName>
        <fullName evidence="6">Putative ATP-binding protein</fullName>
    </submittedName>
</protein>
<evidence type="ECO:0000256" key="4">
    <source>
        <dbReference type="ARBA" id="ARBA00022840"/>
    </source>
</evidence>